<dbReference type="InterPro" id="IPR043129">
    <property type="entry name" value="ATPase_NBD"/>
</dbReference>
<accession>A0ABX7MCK8</accession>
<dbReference type="Gene3D" id="3.30.420.40">
    <property type="match status" value="2"/>
</dbReference>
<name>A0ABX7MCK8_9RHOO</name>
<dbReference type="Pfam" id="PF00814">
    <property type="entry name" value="TsaD"/>
    <property type="match status" value="1"/>
</dbReference>
<dbReference type="RefSeq" id="WP_206256102.1">
    <property type="nucleotide sequence ID" value="NZ_CP071060.1"/>
</dbReference>
<dbReference type="Proteomes" id="UP000663570">
    <property type="component" value="Chromosome"/>
</dbReference>
<feature type="domain" description="Gcp-like" evidence="1">
    <location>
        <begin position="43"/>
        <end position="129"/>
    </location>
</feature>
<dbReference type="SUPFAM" id="SSF53067">
    <property type="entry name" value="Actin-like ATPase domain"/>
    <property type="match status" value="2"/>
</dbReference>
<dbReference type="EMBL" id="CP071060">
    <property type="protein sequence ID" value="QSI78706.1"/>
    <property type="molecule type" value="Genomic_DNA"/>
</dbReference>
<sequence>MNWLAIETSGNAASIALQVGDRIESDVLGTGNAPASGEVLAGIAALLVRAGVTLDQLDGIAVGVGPGAFTGVRVACSVAQGLSLAKGIPVVPVVSLDAVAQSEPADAVLAVLDARMGEVYWARYRRDAGGLLQREAMGVCAPDALAVPDDVRWTVCGAGFTEYREQFSPALLAQLDTGDITAIASAAQLLTWRAAMQVEAVAPEALAPCYVRDKVALTTAERVAKALKA</sequence>
<evidence type="ECO:0000259" key="1">
    <source>
        <dbReference type="Pfam" id="PF00814"/>
    </source>
</evidence>
<evidence type="ECO:0000313" key="2">
    <source>
        <dbReference type="EMBL" id="QSI78706.1"/>
    </source>
</evidence>
<reference evidence="2 3" key="1">
    <citation type="submission" date="2021-02" db="EMBL/GenBank/DDBJ databases">
        <title>Niveibacterium changnyeongensis HC41.</title>
        <authorList>
            <person name="Kang M."/>
        </authorList>
    </citation>
    <scope>NUCLEOTIDE SEQUENCE [LARGE SCALE GENOMIC DNA]</scope>
    <source>
        <strain evidence="2 3">HC41</strain>
    </source>
</reference>
<dbReference type="PANTHER" id="PTHR11735:SF11">
    <property type="entry name" value="TRNA THREONYLCARBAMOYLADENOSINE BIOSYNTHESIS PROTEIN TSAB"/>
    <property type="match status" value="1"/>
</dbReference>
<organism evidence="2 3">
    <name type="scientific">Niveibacterium microcysteis</name>
    <dbReference type="NCBI Taxonomy" id="2811415"/>
    <lineage>
        <taxon>Bacteria</taxon>
        <taxon>Pseudomonadati</taxon>
        <taxon>Pseudomonadota</taxon>
        <taxon>Betaproteobacteria</taxon>
        <taxon>Rhodocyclales</taxon>
        <taxon>Rhodocyclaceae</taxon>
        <taxon>Niveibacterium</taxon>
    </lineage>
</organism>
<keyword evidence="3" id="KW-1185">Reference proteome</keyword>
<proteinExistence type="predicted"/>
<dbReference type="InterPro" id="IPR000905">
    <property type="entry name" value="Gcp-like_dom"/>
</dbReference>
<dbReference type="CDD" id="cd24032">
    <property type="entry name" value="ASKHA_NBD_TsaB"/>
    <property type="match status" value="1"/>
</dbReference>
<gene>
    <name evidence="2" type="primary">tsaB</name>
    <name evidence="2" type="ORF">JY500_08910</name>
</gene>
<dbReference type="InterPro" id="IPR022496">
    <property type="entry name" value="T6A_TsaB"/>
</dbReference>
<dbReference type="PANTHER" id="PTHR11735">
    <property type="entry name" value="TRNA N6-ADENOSINE THREONYLCARBAMOYLTRANSFERASE"/>
    <property type="match status" value="1"/>
</dbReference>
<evidence type="ECO:0000313" key="3">
    <source>
        <dbReference type="Proteomes" id="UP000663570"/>
    </source>
</evidence>
<protein>
    <submittedName>
        <fullName evidence="2">tRNA (Adenosine(37)-N6)-threonylcarbamoyltransferase complex dimerization subunit type 1 TsaB</fullName>
    </submittedName>
</protein>
<dbReference type="NCBIfam" id="TIGR03725">
    <property type="entry name" value="T6A_YeaZ"/>
    <property type="match status" value="1"/>
</dbReference>